<keyword evidence="5" id="KW-0326">Glycosidase</keyword>
<dbReference type="CDD" id="cd10028">
    <property type="entry name" value="UDG-F2_TDG_MUG"/>
    <property type="match status" value="1"/>
</dbReference>
<accession>D8PA37</accession>
<dbReference type="Pfam" id="PF03167">
    <property type="entry name" value="UDG"/>
    <property type="match status" value="1"/>
</dbReference>
<evidence type="ECO:0000256" key="3">
    <source>
        <dbReference type="ARBA" id="ARBA00023204"/>
    </source>
</evidence>
<dbReference type="InterPro" id="IPR015637">
    <property type="entry name" value="MUG/TDG"/>
</dbReference>
<organism evidence="5 6">
    <name type="scientific">Nitrospira defluvii</name>
    <dbReference type="NCBI Taxonomy" id="330214"/>
    <lineage>
        <taxon>Bacteria</taxon>
        <taxon>Pseudomonadati</taxon>
        <taxon>Nitrospirota</taxon>
        <taxon>Nitrospiria</taxon>
        <taxon>Nitrospirales</taxon>
        <taxon>Nitrospiraceae</taxon>
        <taxon>Nitrospira</taxon>
    </lineage>
</organism>
<dbReference type="GO" id="GO:0008263">
    <property type="term" value="F:pyrimidine-specific mismatch base pair DNA N-glycosylase activity"/>
    <property type="evidence" value="ECO:0007669"/>
    <property type="project" value="TreeGrafter"/>
</dbReference>
<dbReference type="eggNOG" id="COG3663">
    <property type="taxonomic scope" value="Bacteria"/>
</dbReference>
<dbReference type="PANTHER" id="PTHR12159">
    <property type="entry name" value="G/T AND G/U MISMATCH-SPECIFIC DNA GLYCOSYLASE"/>
    <property type="match status" value="1"/>
</dbReference>
<sequence length="181" mass="20329">MTKQPLLPDHLRPELNIVFVGINPGRRSAELGHHYAGHSNRFWKLIYDANLVPEPLSYRDDGRLPEWGLGLTNLVSRSTASMASLTLQDYATSRLVLMEKILRYRPRVVALLGMTLYPILFPLEPKQAGRKPGPQPTTLCDATIVLLPNPSGRNASYPYHSMLEAFRTLTPWAKSGLKSRP</sequence>
<dbReference type="GO" id="GO:0004844">
    <property type="term" value="F:uracil DNA N-glycosylase activity"/>
    <property type="evidence" value="ECO:0007669"/>
    <property type="project" value="TreeGrafter"/>
</dbReference>
<dbReference type="STRING" id="330214.NIDE0317"/>
<dbReference type="HOGENOM" id="CLU_042829_3_0_0"/>
<dbReference type="Gene3D" id="3.40.470.10">
    <property type="entry name" value="Uracil-DNA glycosylase-like domain"/>
    <property type="match status" value="1"/>
</dbReference>
<dbReference type="GO" id="GO:0006285">
    <property type="term" value="P:base-excision repair, AP site formation"/>
    <property type="evidence" value="ECO:0007669"/>
    <property type="project" value="InterPro"/>
</dbReference>
<proteinExistence type="predicted"/>
<evidence type="ECO:0000256" key="2">
    <source>
        <dbReference type="ARBA" id="ARBA00022801"/>
    </source>
</evidence>
<keyword evidence="2 5" id="KW-0378">Hydrolase</keyword>
<dbReference type="Proteomes" id="UP000001660">
    <property type="component" value="Chromosome"/>
</dbReference>
<feature type="domain" description="Uracil-DNA glycosylase-like" evidence="4">
    <location>
        <begin position="8"/>
        <end position="167"/>
    </location>
</feature>
<dbReference type="KEGG" id="nde:NIDE0317"/>
<evidence type="ECO:0000313" key="5">
    <source>
        <dbReference type="EMBL" id="CBK40096.1"/>
    </source>
</evidence>
<gene>
    <name evidence="5" type="primary">mug</name>
    <name evidence="5" type="ORF">NIDE0317</name>
</gene>
<dbReference type="PANTHER" id="PTHR12159:SF9">
    <property type="entry name" value="G_T MISMATCH-SPECIFIC THYMINE DNA GLYCOSYLASE"/>
    <property type="match status" value="1"/>
</dbReference>
<evidence type="ECO:0000313" key="6">
    <source>
        <dbReference type="Proteomes" id="UP000001660"/>
    </source>
</evidence>
<keyword evidence="6" id="KW-1185">Reference proteome</keyword>
<reference evidence="5 6" key="1">
    <citation type="journal article" date="2010" name="Proc. Natl. Acad. Sci. U.S.A.">
        <title>A Nitrospira metagenome illuminates the physiology and evolution of globally important nitrite-oxidizing bacteria.</title>
        <authorList>
            <person name="Lucker S."/>
            <person name="Wagner M."/>
            <person name="Maixner F."/>
            <person name="Pelletier E."/>
            <person name="Koch H."/>
            <person name="Vacherie B."/>
            <person name="Rattei T."/>
            <person name="Sinninghe Damste J."/>
            <person name="Spieck E."/>
            <person name="Le Paslier D."/>
            <person name="Daims H."/>
        </authorList>
    </citation>
    <scope>NUCLEOTIDE SEQUENCE [LARGE SCALE GENOMIC DNA]</scope>
</reference>
<dbReference type="SMART" id="SM00987">
    <property type="entry name" value="UreE_C"/>
    <property type="match status" value="1"/>
</dbReference>
<dbReference type="InterPro" id="IPR036895">
    <property type="entry name" value="Uracil-DNA_glycosylase-like_sf"/>
</dbReference>
<keyword evidence="3" id="KW-0234">DNA repair</keyword>
<name>D8PA37_9BACT</name>
<evidence type="ECO:0000259" key="4">
    <source>
        <dbReference type="SMART" id="SM00986"/>
    </source>
</evidence>
<dbReference type="InterPro" id="IPR005122">
    <property type="entry name" value="Uracil-DNA_glycosylase-like"/>
</dbReference>
<protein>
    <submittedName>
        <fullName evidence="5">G:T/U mismatch-specific DNA glycosylase</fullName>
        <ecNumber evidence="5">3.2.2.-</ecNumber>
    </submittedName>
</protein>
<dbReference type="AlphaFoldDB" id="D8PA37"/>
<dbReference type="OrthoDB" id="9799921at2"/>
<keyword evidence="1" id="KW-0227">DNA damage</keyword>
<dbReference type="EMBL" id="FP929003">
    <property type="protein sequence ID" value="CBK40096.1"/>
    <property type="molecule type" value="Genomic_DNA"/>
</dbReference>
<dbReference type="SMART" id="SM00986">
    <property type="entry name" value="UDG"/>
    <property type="match status" value="1"/>
</dbReference>
<dbReference type="SUPFAM" id="SSF52141">
    <property type="entry name" value="Uracil-DNA glycosylase-like"/>
    <property type="match status" value="1"/>
</dbReference>
<evidence type="ECO:0000256" key="1">
    <source>
        <dbReference type="ARBA" id="ARBA00022763"/>
    </source>
</evidence>
<dbReference type="EC" id="3.2.2.-" evidence="5"/>